<dbReference type="Gramene" id="VVA39628">
    <property type="protein sequence ID" value="VVA39628"/>
    <property type="gene ID" value="Prudul26B007731"/>
</dbReference>
<dbReference type="InterPro" id="IPR000477">
    <property type="entry name" value="RT_dom"/>
</dbReference>
<evidence type="ECO:0000256" key="1">
    <source>
        <dbReference type="SAM" id="MobiDB-lite"/>
    </source>
</evidence>
<dbReference type="PANTHER" id="PTHR33116:SF70">
    <property type="entry name" value="NON-LTR RETROELEMENT REVERSE TRANSCRIPTASE-LIKE PROTEIN"/>
    <property type="match status" value="1"/>
</dbReference>
<dbReference type="EMBL" id="CABIKO010000821">
    <property type="protein sequence ID" value="VVA39628.1"/>
    <property type="molecule type" value="Genomic_DNA"/>
</dbReference>
<dbReference type="SUPFAM" id="SSF56672">
    <property type="entry name" value="DNA/RNA polymerases"/>
    <property type="match status" value="1"/>
</dbReference>
<proteinExistence type="predicted"/>
<accession>A0A5E4GJA8</accession>
<evidence type="ECO:0000313" key="4">
    <source>
        <dbReference type="Proteomes" id="UP000327085"/>
    </source>
</evidence>
<sequence>MNISVLMPSNLKEEGPKTPSIGLPGRKEGNNIIVAQEMLHKFKVSKGNKGFIAWKIDLSKAYDRLNWNFSKEVLWEIGFKGMILDVIMKCISSIQYKAILSGELTEAFTPTCGIRQGDPLSPYIFVLCMEKLSHLIHHGSMIIFGHRCRFVKALVMKQCLDEFCNLSGQKVSFEKYVISVSPNTSHALAQSIANVSRSPLTACPGKYLGVPLIHTEVTKTTYIEIVEKIFGELGIKKTVWMNQALLAKTGWRLIQKDQGLRAKVLNSKYLRQRDLIAAMNPNTSCVSSVWRGVLFGAKLLPRGLNWRVGTGDTILFWTDTWDCLPLNIVPLIKYSCPLLWR</sequence>
<dbReference type="InParanoid" id="A0A5E4GJA8"/>
<name>A0A5E4GJA8_PRUDU</name>
<organism evidence="3 4">
    <name type="scientific">Prunus dulcis</name>
    <name type="common">Almond</name>
    <name type="synonym">Amygdalus dulcis</name>
    <dbReference type="NCBI Taxonomy" id="3755"/>
    <lineage>
        <taxon>Eukaryota</taxon>
        <taxon>Viridiplantae</taxon>
        <taxon>Streptophyta</taxon>
        <taxon>Embryophyta</taxon>
        <taxon>Tracheophyta</taxon>
        <taxon>Spermatophyta</taxon>
        <taxon>Magnoliopsida</taxon>
        <taxon>eudicotyledons</taxon>
        <taxon>Gunneridae</taxon>
        <taxon>Pentapetalae</taxon>
        <taxon>rosids</taxon>
        <taxon>fabids</taxon>
        <taxon>Rosales</taxon>
        <taxon>Rosaceae</taxon>
        <taxon>Amygdaloideae</taxon>
        <taxon>Amygdaleae</taxon>
        <taxon>Prunus</taxon>
    </lineage>
</organism>
<feature type="region of interest" description="Disordered" evidence="1">
    <location>
        <begin position="1"/>
        <end position="22"/>
    </location>
</feature>
<dbReference type="AlphaFoldDB" id="A0A5E4GJA8"/>
<reference evidence="4" key="1">
    <citation type="journal article" date="2020" name="Plant J.">
        <title>Transposons played a major role in the diversification between the closely related almond and peach genomes: results from the almond genome sequence.</title>
        <authorList>
            <person name="Alioto T."/>
            <person name="Alexiou K.G."/>
            <person name="Bardil A."/>
            <person name="Barteri F."/>
            <person name="Castanera R."/>
            <person name="Cruz F."/>
            <person name="Dhingra A."/>
            <person name="Duval H."/>
            <person name="Fernandez I Marti A."/>
            <person name="Frias L."/>
            <person name="Galan B."/>
            <person name="Garcia J.L."/>
            <person name="Howad W."/>
            <person name="Gomez-Garrido J."/>
            <person name="Gut M."/>
            <person name="Julca I."/>
            <person name="Morata J."/>
            <person name="Puigdomenech P."/>
            <person name="Ribeca P."/>
            <person name="Rubio Cabetas M.J."/>
            <person name="Vlasova A."/>
            <person name="Wirthensohn M."/>
            <person name="Garcia-Mas J."/>
            <person name="Gabaldon T."/>
            <person name="Casacuberta J.M."/>
            <person name="Arus P."/>
        </authorList>
    </citation>
    <scope>NUCLEOTIDE SEQUENCE [LARGE SCALE GENOMIC DNA]</scope>
    <source>
        <strain evidence="4">cv. Texas</strain>
    </source>
</reference>
<evidence type="ECO:0000259" key="2">
    <source>
        <dbReference type="Pfam" id="PF00078"/>
    </source>
</evidence>
<dbReference type="InterPro" id="IPR043502">
    <property type="entry name" value="DNA/RNA_pol_sf"/>
</dbReference>
<dbReference type="PANTHER" id="PTHR33116">
    <property type="entry name" value="REVERSE TRANSCRIPTASE ZINC-BINDING DOMAIN-CONTAINING PROTEIN-RELATED-RELATED"/>
    <property type="match status" value="1"/>
</dbReference>
<dbReference type="Pfam" id="PF00078">
    <property type="entry name" value="RVT_1"/>
    <property type="match status" value="1"/>
</dbReference>
<dbReference type="Proteomes" id="UP000327085">
    <property type="component" value="Unassembled WGS sequence"/>
</dbReference>
<feature type="domain" description="Reverse transcriptase" evidence="2">
    <location>
        <begin position="46"/>
        <end position="139"/>
    </location>
</feature>
<evidence type="ECO:0000313" key="3">
    <source>
        <dbReference type="EMBL" id="VVA39628.1"/>
    </source>
</evidence>
<protein>
    <submittedName>
        <fullName evidence="3">PREDICTED: reverse mRNAase</fullName>
    </submittedName>
</protein>
<gene>
    <name evidence="3" type="ORF">ALMOND_2B007731</name>
</gene>